<dbReference type="OrthoDB" id="17458at2759"/>
<organism evidence="10">
    <name type="scientific">Dissoconium aciculare CBS 342.82</name>
    <dbReference type="NCBI Taxonomy" id="1314786"/>
    <lineage>
        <taxon>Eukaryota</taxon>
        <taxon>Fungi</taxon>
        <taxon>Dikarya</taxon>
        <taxon>Ascomycota</taxon>
        <taxon>Pezizomycotina</taxon>
        <taxon>Dothideomycetes</taxon>
        <taxon>Dothideomycetidae</taxon>
        <taxon>Mycosphaerellales</taxon>
        <taxon>Dissoconiaceae</taxon>
        <taxon>Dissoconium</taxon>
    </lineage>
</organism>
<reference evidence="10" key="2">
    <citation type="submission" date="2020-04" db="EMBL/GenBank/DDBJ databases">
        <authorList>
            <consortium name="NCBI Genome Project"/>
        </authorList>
    </citation>
    <scope>NUCLEOTIDE SEQUENCE</scope>
    <source>
        <strain evidence="10">CBS 342.82</strain>
    </source>
</reference>
<evidence type="ECO:0000313" key="9">
    <source>
        <dbReference type="Proteomes" id="UP000504637"/>
    </source>
</evidence>
<comment type="pathway">
    <text evidence="2">Secondary metabolite biosynthesis.</text>
</comment>
<dbReference type="GO" id="GO:0016787">
    <property type="term" value="F:hydrolase activity"/>
    <property type="evidence" value="ECO:0007669"/>
    <property type="project" value="UniProtKB-KW"/>
</dbReference>
<dbReference type="Gene3D" id="1.10.10.10">
    <property type="entry name" value="Winged helix-like DNA-binding domain superfamily/Winged helix DNA-binding domain"/>
    <property type="match status" value="1"/>
</dbReference>
<keyword evidence="9" id="KW-1185">Reference proteome</keyword>
<gene>
    <name evidence="10" type="ORF">K489DRAFT_322559</name>
</gene>
<dbReference type="AlphaFoldDB" id="A0A6J3M2Z5"/>
<evidence type="ECO:0000313" key="10">
    <source>
        <dbReference type="RefSeq" id="XP_033458348.1"/>
    </source>
</evidence>
<dbReference type="InterPro" id="IPR047921">
    <property type="entry name" value="LACTB2-like_MBL-fold"/>
</dbReference>
<dbReference type="Proteomes" id="UP000504637">
    <property type="component" value="Unplaced"/>
</dbReference>
<evidence type="ECO:0000256" key="7">
    <source>
        <dbReference type="ARBA" id="ARBA00050605"/>
    </source>
</evidence>
<dbReference type="InterPro" id="IPR001279">
    <property type="entry name" value="Metallo-B-lactamas"/>
</dbReference>
<dbReference type="SMART" id="SM00849">
    <property type="entry name" value="Lactamase_B"/>
    <property type="match status" value="1"/>
</dbReference>
<dbReference type="Gene3D" id="3.60.15.10">
    <property type="entry name" value="Ribonuclease Z/Hydroxyacylglutathione hydrolase-like"/>
    <property type="match status" value="1"/>
</dbReference>
<sequence length="328" mass="35871">MAVRIPVNYGAWDEYLTGQAAMLPELPDVEQITPRVARILGANPGQMQLQGTNTYLVGSGPEKILIDTGEGSAEWIARIISFLLANDLHISRVLLTHWHGDHTGGVPSLLEFDPSLVDSIHKHQPDSHQQPIHPGQTFSVPGATLRAVHTPGHAVDHMAFMLEEENALFTGDNVLGHGFSVVQDLGTYMDTLRVMTDLGCAVGYPGHGAIITDLPTKMREYTRHKQFRVTQVHALLVRTKTPMMRSTSSCPRGGLTLAEIAASLYGADVPSEIVQNALAPSLIQVLWKLAEDRKVGFEPGDVAKRRWFAAQPAVRSHMGMRRAMTTAV</sequence>
<proteinExistence type="inferred from homology"/>
<comment type="similarity">
    <text evidence="3">Belongs to the metallo-beta-lactamase superfamily.</text>
</comment>
<feature type="domain" description="Metallo-beta-lactamase" evidence="8">
    <location>
        <begin position="51"/>
        <end position="207"/>
    </location>
</feature>
<dbReference type="SUPFAM" id="SSF56281">
    <property type="entry name" value="Metallo-hydrolase/oxidoreductase"/>
    <property type="match status" value="1"/>
</dbReference>
<evidence type="ECO:0000256" key="2">
    <source>
        <dbReference type="ARBA" id="ARBA00005179"/>
    </source>
</evidence>
<protein>
    <submittedName>
        <fullName evidence="10">Metallo-beta-lactamase superfamily protein</fullName>
    </submittedName>
</protein>
<reference evidence="10" key="1">
    <citation type="submission" date="2020-01" db="EMBL/GenBank/DDBJ databases">
        <authorList>
            <consortium name="DOE Joint Genome Institute"/>
            <person name="Haridas S."/>
            <person name="Albert R."/>
            <person name="Binder M."/>
            <person name="Bloem J."/>
            <person name="Labutti K."/>
            <person name="Salamov A."/>
            <person name="Andreopoulos B."/>
            <person name="Baker S.E."/>
            <person name="Barry K."/>
            <person name="Bills G."/>
            <person name="Bluhm B.H."/>
            <person name="Cannon C."/>
            <person name="Castanera R."/>
            <person name="Culley D.E."/>
            <person name="Daum C."/>
            <person name="Ezra D."/>
            <person name="Gonzalez J.B."/>
            <person name="Henrissat B."/>
            <person name="Kuo A."/>
            <person name="Liang C."/>
            <person name="Lipzen A."/>
            <person name="Lutzoni F."/>
            <person name="Magnuson J."/>
            <person name="Mondo S."/>
            <person name="Nolan M."/>
            <person name="Ohm R."/>
            <person name="Pangilinan J."/>
            <person name="Park H.-J."/>
            <person name="Ramirez L."/>
            <person name="Alfaro M."/>
            <person name="Sun H."/>
            <person name="Tritt A."/>
            <person name="Yoshinaga Y."/>
            <person name="Zwiers L.-H."/>
            <person name="Turgeon B.G."/>
            <person name="Goodwin S.B."/>
            <person name="Spatafora J.W."/>
            <person name="Crous P.W."/>
            <person name="Grigoriev I.V."/>
        </authorList>
    </citation>
    <scope>NUCLEOTIDE SEQUENCE</scope>
    <source>
        <strain evidence="10">CBS 342.82</strain>
    </source>
</reference>
<dbReference type="GeneID" id="54359436"/>
<dbReference type="InterPro" id="IPR036866">
    <property type="entry name" value="RibonucZ/Hydroxyglut_hydro"/>
</dbReference>
<evidence type="ECO:0000256" key="4">
    <source>
        <dbReference type="ARBA" id="ARBA00022723"/>
    </source>
</evidence>
<evidence type="ECO:0000256" key="6">
    <source>
        <dbReference type="ARBA" id="ARBA00022833"/>
    </source>
</evidence>
<evidence type="ECO:0000256" key="3">
    <source>
        <dbReference type="ARBA" id="ARBA00007749"/>
    </source>
</evidence>
<keyword evidence="4" id="KW-0479">Metal-binding</keyword>
<dbReference type="PANTHER" id="PTHR23131:SF2">
    <property type="entry name" value="LACTAMASE-LIKE PROTEIN APTB-RELATED"/>
    <property type="match status" value="1"/>
</dbReference>
<comment type="cofactor">
    <cofactor evidence="1">
        <name>Zn(2+)</name>
        <dbReference type="ChEBI" id="CHEBI:29105"/>
    </cofactor>
</comment>
<dbReference type="InterPro" id="IPR036388">
    <property type="entry name" value="WH-like_DNA-bd_sf"/>
</dbReference>
<dbReference type="GO" id="GO:0044550">
    <property type="term" value="P:secondary metabolite biosynthetic process"/>
    <property type="evidence" value="ECO:0007669"/>
    <property type="project" value="UniProtKB-ARBA"/>
</dbReference>
<evidence type="ECO:0000259" key="8">
    <source>
        <dbReference type="SMART" id="SM00849"/>
    </source>
</evidence>
<name>A0A6J3M2Z5_9PEZI</name>
<keyword evidence="5" id="KW-0378">Hydrolase</keyword>
<dbReference type="FunFam" id="3.60.15.10:FF:000041">
    <property type="entry name" value="Metallo-beta-lactamase domain protein"/>
    <property type="match status" value="1"/>
</dbReference>
<dbReference type="Pfam" id="PF00753">
    <property type="entry name" value="Lactamase_B"/>
    <property type="match status" value="1"/>
</dbReference>
<keyword evidence="6" id="KW-0862">Zinc</keyword>
<evidence type="ECO:0000256" key="5">
    <source>
        <dbReference type="ARBA" id="ARBA00022801"/>
    </source>
</evidence>
<dbReference type="PANTHER" id="PTHR23131">
    <property type="entry name" value="ENDORIBONUCLEASE LACTB2"/>
    <property type="match status" value="1"/>
</dbReference>
<dbReference type="RefSeq" id="XP_033458348.1">
    <property type="nucleotide sequence ID" value="XM_033601636.1"/>
</dbReference>
<accession>A0A6J3M2Z5</accession>
<dbReference type="GO" id="GO:0046872">
    <property type="term" value="F:metal ion binding"/>
    <property type="evidence" value="ECO:0007669"/>
    <property type="project" value="UniProtKB-KW"/>
</dbReference>
<dbReference type="CDD" id="cd07722">
    <property type="entry name" value="LACTB2-like_MBL-fold"/>
    <property type="match status" value="1"/>
</dbReference>
<reference evidence="10" key="3">
    <citation type="submission" date="2025-08" db="UniProtKB">
        <authorList>
            <consortium name="RefSeq"/>
        </authorList>
    </citation>
    <scope>IDENTIFICATION</scope>
    <source>
        <strain evidence="10">CBS 342.82</strain>
    </source>
</reference>
<comment type="catalytic activity">
    <reaction evidence="7">
        <text>(3R)-atrochrysone 2-carbonyl-[ACP] + H2O = (3R)-atrochrysone 2-carboxylate + holo-[ACP] + H(+)</text>
        <dbReference type="Rhea" id="RHEA:64236"/>
        <dbReference type="Rhea" id="RHEA-COMP:9685"/>
        <dbReference type="Rhea" id="RHEA-COMP:20479"/>
        <dbReference type="ChEBI" id="CHEBI:15377"/>
        <dbReference type="ChEBI" id="CHEBI:15378"/>
        <dbReference type="ChEBI" id="CHEBI:64479"/>
        <dbReference type="ChEBI" id="CHEBI:234107"/>
        <dbReference type="ChEBI" id="CHEBI:234110"/>
    </reaction>
    <physiologicalReaction direction="left-to-right" evidence="7">
        <dbReference type="Rhea" id="RHEA:64237"/>
    </physiologicalReaction>
</comment>
<dbReference type="InterPro" id="IPR050662">
    <property type="entry name" value="Sec-metab_biosynth-thioest"/>
</dbReference>
<evidence type="ECO:0000256" key="1">
    <source>
        <dbReference type="ARBA" id="ARBA00001947"/>
    </source>
</evidence>